<keyword evidence="2" id="KW-1185">Reference proteome</keyword>
<evidence type="ECO:0000313" key="2">
    <source>
        <dbReference type="Proteomes" id="UP001046870"/>
    </source>
</evidence>
<dbReference type="EMBL" id="JAFDVH010000001">
    <property type="protein sequence ID" value="KAG7491209.1"/>
    <property type="molecule type" value="Genomic_DNA"/>
</dbReference>
<protein>
    <submittedName>
        <fullName evidence="1">Uncharacterized protein</fullName>
    </submittedName>
</protein>
<gene>
    <name evidence="1" type="ORF">MATL_G00000640</name>
</gene>
<dbReference type="AlphaFoldDB" id="A0A9D3QFH5"/>
<dbReference type="Proteomes" id="UP001046870">
    <property type="component" value="Chromosome 1"/>
</dbReference>
<accession>A0A9D3QFH5</accession>
<reference evidence="1" key="1">
    <citation type="submission" date="2021-01" db="EMBL/GenBank/DDBJ databases">
        <authorList>
            <person name="Zahm M."/>
            <person name="Roques C."/>
            <person name="Cabau C."/>
            <person name="Klopp C."/>
            <person name="Donnadieu C."/>
            <person name="Jouanno E."/>
            <person name="Lampietro C."/>
            <person name="Louis A."/>
            <person name="Herpin A."/>
            <person name="Echchiki A."/>
            <person name="Berthelot C."/>
            <person name="Parey E."/>
            <person name="Roest-Crollius H."/>
            <person name="Braasch I."/>
            <person name="Postlethwait J."/>
            <person name="Bobe J."/>
            <person name="Montfort J."/>
            <person name="Bouchez O."/>
            <person name="Begum T."/>
            <person name="Mejri S."/>
            <person name="Adams A."/>
            <person name="Chen W.-J."/>
            <person name="Guiguen Y."/>
        </authorList>
    </citation>
    <scope>NUCLEOTIDE SEQUENCE</scope>
    <source>
        <strain evidence="1">YG-15Mar2019-1</strain>
        <tissue evidence="1">Brain</tissue>
    </source>
</reference>
<comment type="caution">
    <text evidence="1">The sequence shown here is derived from an EMBL/GenBank/DDBJ whole genome shotgun (WGS) entry which is preliminary data.</text>
</comment>
<evidence type="ECO:0000313" key="1">
    <source>
        <dbReference type="EMBL" id="KAG7491209.1"/>
    </source>
</evidence>
<proteinExistence type="predicted"/>
<organism evidence="1 2">
    <name type="scientific">Megalops atlanticus</name>
    <name type="common">Tarpon</name>
    <name type="synonym">Clupea gigantea</name>
    <dbReference type="NCBI Taxonomy" id="7932"/>
    <lineage>
        <taxon>Eukaryota</taxon>
        <taxon>Metazoa</taxon>
        <taxon>Chordata</taxon>
        <taxon>Craniata</taxon>
        <taxon>Vertebrata</taxon>
        <taxon>Euteleostomi</taxon>
        <taxon>Actinopterygii</taxon>
        <taxon>Neopterygii</taxon>
        <taxon>Teleostei</taxon>
        <taxon>Elopiformes</taxon>
        <taxon>Megalopidae</taxon>
        <taxon>Megalops</taxon>
    </lineage>
</organism>
<sequence length="132" mass="14436">MRLSHDHGPAGTEKGFMCRRVRSPEEMFCVRGEERCEVIPCCKARGSTEAAAGLEAGDDAALLGRRPRIRDTELTLNPSLSSAVMFSRSILNNANIFVHDQSRGKFASDITKCTRVSVSRGLELVVEACDHA</sequence>
<name>A0A9D3QFH5_MEGAT</name>